<organism evidence="1 2">
    <name type="scientific">Hirsutella minnesotensis 3608</name>
    <dbReference type="NCBI Taxonomy" id="1043627"/>
    <lineage>
        <taxon>Eukaryota</taxon>
        <taxon>Fungi</taxon>
        <taxon>Dikarya</taxon>
        <taxon>Ascomycota</taxon>
        <taxon>Pezizomycotina</taxon>
        <taxon>Sordariomycetes</taxon>
        <taxon>Hypocreomycetidae</taxon>
        <taxon>Hypocreales</taxon>
        <taxon>Ophiocordycipitaceae</taxon>
        <taxon>Hirsutella</taxon>
    </lineage>
</organism>
<evidence type="ECO:0008006" key="3">
    <source>
        <dbReference type="Google" id="ProtNLM"/>
    </source>
</evidence>
<dbReference type="InterPro" id="IPR036397">
    <property type="entry name" value="RNaseH_sf"/>
</dbReference>
<evidence type="ECO:0000313" key="2">
    <source>
        <dbReference type="Proteomes" id="UP000054481"/>
    </source>
</evidence>
<dbReference type="AlphaFoldDB" id="A0A0F7ZEY9"/>
<dbReference type="Proteomes" id="UP000054481">
    <property type="component" value="Unassembled WGS sequence"/>
</dbReference>
<proteinExistence type="predicted"/>
<accession>A0A0F7ZEY9</accession>
<keyword evidence="2" id="KW-1185">Reference proteome</keyword>
<gene>
    <name evidence="1" type="ORF">HIM_12386</name>
</gene>
<dbReference type="OrthoDB" id="5243754at2759"/>
<dbReference type="GO" id="GO:0003676">
    <property type="term" value="F:nucleic acid binding"/>
    <property type="evidence" value="ECO:0007669"/>
    <property type="project" value="InterPro"/>
</dbReference>
<protein>
    <recommendedName>
        <fullName evidence="3">RNase H type-1 domain-containing protein</fullName>
    </recommendedName>
</protein>
<evidence type="ECO:0000313" key="1">
    <source>
        <dbReference type="EMBL" id="KJZ68221.1"/>
    </source>
</evidence>
<name>A0A0F7ZEY9_9HYPO</name>
<sequence>MERLDTKRLEIIHEFALAPWDDRVQVTYETNRVEVLKSDDPEDITIATSSSQRKGKVGLGGVVRDALHNSADEVLASYSVTLGSSDEQNAYTAGLEAIATALRCVPLGLRDRDLTVVTSNRSVLQVIGRPRQQSGQCTIRAIYGSVEFLARRGCRVRLRWVPAKNEEFTHFQRLQKILEQEGIQPDDIWNMDETGFRVGVGKDQLIVTKRKRSHYFSIPENRESATLIEAISAARRFTPAFIILAGQNHMANWYHQ</sequence>
<dbReference type="Gene3D" id="3.30.420.10">
    <property type="entry name" value="Ribonuclease H-like superfamily/Ribonuclease H"/>
    <property type="match status" value="1"/>
</dbReference>
<reference evidence="1 2" key="1">
    <citation type="journal article" date="2014" name="Genome Biol. Evol.">
        <title>Comparative genomics and transcriptomics analyses reveal divergent lifestyle features of nematode endoparasitic fungus Hirsutella minnesotensis.</title>
        <authorList>
            <person name="Lai Y."/>
            <person name="Liu K."/>
            <person name="Zhang X."/>
            <person name="Zhang X."/>
            <person name="Li K."/>
            <person name="Wang N."/>
            <person name="Shu C."/>
            <person name="Wu Y."/>
            <person name="Wang C."/>
            <person name="Bushley K.E."/>
            <person name="Xiang M."/>
            <person name="Liu X."/>
        </authorList>
    </citation>
    <scope>NUCLEOTIDE SEQUENCE [LARGE SCALE GENOMIC DNA]</scope>
    <source>
        <strain evidence="1 2">3608</strain>
    </source>
</reference>
<dbReference type="EMBL" id="KQ030972">
    <property type="protein sequence ID" value="KJZ68221.1"/>
    <property type="molecule type" value="Genomic_DNA"/>
</dbReference>